<keyword evidence="2" id="KW-1185">Reference proteome</keyword>
<evidence type="ECO:0000313" key="1">
    <source>
        <dbReference type="EMBL" id="GBP96924.1"/>
    </source>
</evidence>
<dbReference type="Proteomes" id="UP000299102">
    <property type="component" value="Unassembled WGS sequence"/>
</dbReference>
<dbReference type="AlphaFoldDB" id="A0A4C2ACG3"/>
<proteinExistence type="predicted"/>
<organism evidence="1 2">
    <name type="scientific">Eumeta variegata</name>
    <name type="common">Bagworm moth</name>
    <name type="synonym">Eumeta japonica</name>
    <dbReference type="NCBI Taxonomy" id="151549"/>
    <lineage>
        <taxon>Eukaryota</taxon>
        <taxon>Metazoa</taxon>
        <taxon>Ecdysozoa</taxon>
        <taxon>Arthropoda</taxon>
        <taxon>Hexapoda</taxon>
        <taxon>Insecta</taxon>
        <taxon>Pterygota</taxon>
        <taxon>Neoptera</taxon>
        <taxon>Endopterygota</taxon>
        <taxon>Lepidoptera</taxon>
        <taxon>Glossata</taxon>
        <taxon>Ditrysia</taxon>
        <taxon>Tineoidea</taxon>
        <taxon>Psychidae</taxon>
        <taxon>Oiketicinae</taxon>
        <taxon>Eumeta</taxon>
    </lineage>
</organism>
<evidence type="ECO:0000313" key="2">
    <source>
        <dbReference type="Proteomes" id="UP000299102"/>
    </source>
</evidence>
<sequence length="106" mass="12162">MTQLLHPGLHCCSVSDWSYSRDGVRQPDPSRTPVYAGPYHTYLQAHNLHWVRIPHNPVSSSRGRVSFVREDFHFLLIKPKKDLICQFECSGRRKNPEEEGEAGACE</sequence>
<dbReference type="EMBL" id="BGZK01002849">
    <property type="protein sequence ID" value="GBP96924.1"/>
    <property type="molecule type" value="Genomic_DNA"/>
</dbReference>
<reference evidence="1 2" key="1">
    <citation type="journal article" date="2019" name="Commun. Biol.">
        <title>The bagworm genome reveals a unique fibroin gene that provides high tensile strength.</title>
        <authorList>
            <person name="Kono N."/>
            <person name="Nakamura H."/>
            <person name="Ohtoshi R."/>
            <person name="Tomita M."/>
            <person name="Numata K."/>
            <person name="Arakawa K."/>
        </authorList>
    </citation>
    <scope>NUCLEOTIDE SEQUENCE [LARGE SCALE GENOMIC DNA]</scope>
</reference>
<protein>
    <submittedName>
        <fullName evidence="1">Uncharacterized protein</fullName>
    </submittedName>
</protein>
<accession>A0A4C2ACG3</accession>
<gene>
    <name evidence="1" type="ORF">EVAR_31094_1</name>
</gene>
<comment type="caution">
    <text evidence="1">The sequence shown here is derived from an EMBL/GenBank/DDBJ whole genome shotgun (WGS) entry which is preliminary data.</text>
</comment>
<name>A0A4C2ACG3_EUMVA</name>